<feature type="region of interest" description="Disordered" evidence="1">
    <location>
        <begin position="1"/>
        <end position="23"/>
    </location>
</feature>
<feature type="compositionally biased region" description="Basic and acidic residues" evidence="1">
    <location>
        <begin position="213"/>
        <end position="262"/>
    </location>
</feature>
<feature type="region of interest" description="Disordered" evidence="1">
    <location>
        <begin position="200"/>
        <end position="281"/>
    </location>
</feature>
<proteinExistence type="predicted"/>
<feature type="compositionally biased region" description="Polar residues" evidence="1">
    <location>
        <begin position="1"/>
        <end position="13"/>
    </location>
</feature>
<feature type="region of interest" description="Disordered" evidence="1">
    <location>
        <begin position="435"/>
        <end position="467"/>
    </location>
</feature>
<feature type="compositionally biased region" description="Polar residues" evidence="1">
    <location>
        <begin position="263"/>
        <end position="275"/>
    </location>
</feature>
<sequence>MSPKLSFNKSNKNPALPADDLPSQVRLIQAPPEQVMLYKTPSSHIKTIFQETTSTQTTSQDMAYEFLSAQAIPFYSMQSPKIRQLSQDLESQNIQYQTKQSSEILYKDIQTEVMEQSQEWKPRGNYPRRFSWFRKNKDGKYPKRYSLDLTRKGKPSSRRYSLDLQTKGGQSLRRKSLDQKIKAWLSAKSQFLSKQAQYNQTTEQIPQQPFKDLQAKGEQSLKEKSKDREDKEQQIIKEPFPKKQTQDKQAEDQQAQEEKSPKEQPQSWQAKSPQVQMKKALKQLCQDWDSLSQEQEDGQFTPKKSLQWTKQNWPCFQQSEDWINQRWRNKDWVARDWQSEMQHALNRKTRDLLEKEALKQNTMAQYSLDRRSPDKDQKEFQSRVALKEDMQKRHIKKGKLQPEDTSPNYQPSSSQSLVHDTYVTCWSNIDSEPEVQQYASTSSNSYRDLNVTSSSCSKDPQQSEDSD</sequence>
<feature type="compositionally biased region" description="Polar residues" evidence="1">
    <location>
        <begin position="437"/>
        <end position="460"/>
    </location>
</feature>
<accession>A0A8D2JEY8</accession>
<feature type="compositionally biased region" description="Basic and acidic residues" evidence="1">
    <location>
        <begin position="368"/>
        <end position="392"/>
    </location>
</feature>
<dbReference type="Ensembl" id="ENSSVLT00005016352.1">
    <property type="protein sequence ID" value="ENSSVLP00005014737.1"/>
    <property type="gene ID" value="ENSSVLG00005011793.1"/>
</dbReference>
<reference evidence="2" key="1">
    <citation type="submission" date="2025-08" db="UniProtKB">
        <authorList>
            <consortium name="Ensembl"/>
        </authorList>
    </citation>
    <scope>IDENTIFICATION</scope>
</reference>
<feature type="region of interest" description="Disordered" evidence="1">
    <location>
        <begin position="363"/>
        <end position="416"/>
    </location>
</feature>
<evidence type="ECO:0000313" key="3">
    <source>
        <dbReference type="Proteomes" id="UP000694564"/>
    </source>
</evidence>
<keyword evidence="3" id="KW-1185">Reference proteome</keyword>
<feature type="region of interest" description="Disordered" evidence="1">
    <location>
        <begin position="147"/>
        <end position="175"/>
    </location>
</feature>
<name>A0A8D2JEY8_SCIVU</name>
<feature type="compositionally biased region" description="Polar residues" evidence="1">
    <location>
        <begin position="403"/>
        <end position="416"/>
    </location>
</feature>
<evidence type="ECO:0000256" key="1">
    <source>
        <dbReference type="SAM" id="MobiDB-lite"/>
    </source>
</evidence>
<protein>
    <submittedName>
        <fullName evidence="2">Uncharacterized protein</fullName>
    </submittedName>
</protein>
<reference evidence="2" key="2">
    <citation type="submission" date="2025-09" db="UniProtKB">
        <authorList>
            <consortium name="Ensembl"/>
        </authorList>
    </citation>
    <scope>IDENTIFICATION</scope>
</reference>
<dbReference type="Proteomes" id="UP000694564">
    <property type="component" value="Chromosome 11"/>
</dbReference>
<dbReference type="AlphaFoldDB" id="A0A8D2JEY8"/>
<organism evidence="2 3">
    <name type="scientific">Sciurus vulgaris</name>
    <name type="common">Eurasian red squirrel</name>
    <dbReference type="NCBI Taxonomy" id="55149"/>
    <lineage>
        <taxon>Eukaryota</taxon>
        <taxon>Metazoa</taxon>
        <taxon>Chordata</taxon>
        <taxon>Craniata</taxon>
        <taxon>Vertebrata</taxon>
        <taxon>Euteleostomi</taxon>
        <taxon>Mammalia</taxon>
        <taxon>Eutheria</taxon>
        <taxon>Euarchontoglires</taxon>
        <taxon>Glires</taxon>
        <taxon>Rodentia</taxon>
        <taxon>Sciuromorpha</taxon>
        <taxon>Sciuridae</taxon>
        <taxon>Sciurinae</taxon>
        <taxon>Sciurini</taxon>
        <taxon>Sciurus</taxon>
    </lineage>
</organism>
<evidence type="ECO:0000313" key="2">
    <source>
        <dbReference type="Ensembl" id="ENSSVLP00005014737.1"/>
    </source>
</evidence>
<dbReference type="OrthoDB" id="9838243at2759"/>